<dbReference type="GeneID" id="94344709"/>
<organism evidence="2 3">
    <name type="scientific">Bremia lactucae</name>
    <name type="common">Lettuce downy mildew</name>
    <dbReference type="NCBI Taxonomy" id="4779"/>
    <lineage>
        <taxon>Eukaryota</taxon>
        <taxon>Sar</taxon>
        <taxon>Stramenopiles</taxon>
        <taxon>Oomycota</taxon>
        <taxon>Peronosporomycetes</taxon>
        <taxon>Peronosporales</taxon>
        <taxon>Peronosporaceae</taxon>
        <taxon>Bremia</taxon>
    </lineage>
</organism>
<gene>
    <name evidence="2" type="ORF">CCR75_000933</name>
</gene>
<sequence>MFAEVLNEQPHEPLEASKSHYPQLNDEETDALLRLFAKDDKSWSSGPEVESAPVRHYKSYFQVKKSSGKPCRTTNHHYEGYIAAHGQYTHLPVQVPKSQELRRQCETPYGFPTQFRKPTAAEIKMIKGFIEGSILCAKLPDLLKRICTNEALRLIQSIIHAQIEGDLMIKIHHEFPVYIDFQNRPRLIGMITMGLDNGNHNKASDPAPTRYHTTLVVHLILGRENEQLKIDGKFEPYLSGTGLSLLSMSTQMTTMTIPMNIQICSPYGTVKLVRMRS</sequence>
<evidence type="ECO:0000313" key="2">
    <source>
        <dbReference type="EMBL" id="TDH68631.1"/>
    </source>
</evidence>
<protein>
    <submittedName>
        <fullName evidence="2">Uncharacterized protein</fullName>
    </submittedName>
</protein>
<dbReference type="RefSeq" id="XP_067818130.1">
    <property type="nucleotide sequence ID" value="XM_067959038.1"/>
</dbReference>
<feature type="region of interest" description="Disordered" evidence="1">
    <location>
        <begin position="1"/>
        <end position="24"/>
    </location>
</feature>
<evidence type="ECO:0000313" key="3">
    <source>
        <dbReference type="Proteomes" id="UP000294530"/>
    </source>
</evidence>
<keyword evidence="3" id="KW-1185">Reference proteome</keyword>
<dbReference type="EMBL" id="SHOA02000016">
    <property type="protein sequence ID" value="TDH68631.1"/>
    <property type="molecule type" value="Genomic_DNA"/>
</dbReference>
<evidence type="ECO:0000256" key="1">
    <source>
        <dbReference type="SAM" id="MobiDB-lite"/>
    </source>
</evidence>
<dbReference type="OrthoDB" id="128868at2759"/>
<accession>A0A976FL69</accession>
<dbReference type="AlphaFoldDB" id="A0A976FL69"/>
<feature type="compositionally biased region" description="Basic and acidic residues" evidence="1">
    <location>
        <begin position="9"/>
        <end position="18"/>
    </location>
</feature>
<reference evidence="2 3" key="1">
    <citation type="journal article" date="2021" name="Genome Biol.">
        <title>AFLAP: assembly-free linkage analysis pipeline using k-mers from genome sequencing data.</title>
        <authorList>
            <person name="Fletcher K."/>
            <person name="Zhang L."/>
            <person name="Gil J."/>
            <person name="Han R."/>
            <person name="Cavanaugh K."/>
            <person name="Michelmore R."/>
        </authorList>
    </citation>
    <scope>NUCLEOTIDE SEQUENCE [LARGE SCALE GENOMIC DNA]</scope>
    <source>
        <strain evidence="2 3">SF5</strain>
    </source>
</reference>
<dbReference type="KEGG" id="blac:94344709"/>
<dbReference type="Proteomes" id="UP000294530">
    <property type="component" value="Unassembled WGS sequence"/>
</dbReference>
<comment type="caution">
    <text evidence="2">The sequence shown here is derived from an EMBL/GenBank/DDBJ whole genome shotgun (WGS) entry which is preliminary data.</text>
</comment>
<name>A0A976FL69_BRELC</name>
<proteinExistence type="predicted"/>